<dbReference type="InterPro" id="IPR045864">
    <property type="entry name" value="aa-tRNA-synth_II/BPL/LPL"/>
</dbReference>
<dbReference type="GO" id="GO:0005737">
    <property type="term" value="C:cytoplasm"/>
    <property type="evidence" value="ECO:0007669"/>
    <property type="project" value="TreeGrafter"/>
</dbReference>
<feature type="domain" description="BPL/LPL catalytic" evidence="3">
    <location>
        <begin position="468"/>
        <end position="666"/>
    </location>
</feature>
<dbReference type="AlphaFoldDB" id="A0AA89BTP1"/>
<name>A0AA89BTP1_PINIB</name>
<proteinExistence type="inferred from homology"/>
<dbReference type="InterPro" id="IPR004143">
    <property type="entry name" value="BPL_LPL_catalytic"/>
</dbReference>
<organism evidence="4 5">
    <name type="scientific">Pinctada imbricata</name>
    <name type="common">Atlantic pearl-oyster</name>
    <name type="synonym">Pinctada martensii</name>
    <dbReference type="NCBI Taxonomy" id="66713"/>
    <lineage>
        <taxon>Eukaryota</taxon>
        <taxon>Metazoa</taxon>
        <taxon>Spiralia</taxon>
        <taxon>Lophotrochozoa</taxon>
        <taxon>Mollusca</taxon>
        <taxon>Bivalvia</taxon>
        <taxon>Autobranchia</taxon>
        <taxon>Pteriomorphia</taxon>
        <taxon>Pterioida</taxon>
        <taxon>Pterioidea</taxon>
        <taxon>Pteriidae</taxon>
        <taxon>Pinctada</taxon>
    </lineage>
</organism>
<dbReference type="Gene3D" id="3.30.930.10">
    <property type="entry name" value="Bira Bifunctional Protein, Domain 2"/>
    <property type="match status" value="1"/>
</dbReference>
<dbReference type="SUPFAM" id="SSF55681">
    <property type="entry name" value="Class II aaRS and biotin synthetases"/>
    <property type="match status" value="1"/>
</dbReference>
<evidence type="ECO:0000313" key="5">
    <source>
        <dbReference type="Proteomes" id="UP001186944"/>
    </source>
</evidence>
<keyword evidence="5" id="KW-1185">Reference proteome</keyword>
<dbReference type="NCBIfam" id="TIGR00121">
    <property type="entry name" value="birA_ligase"/>
    <property type="match status" value="1"/>
</dbReference>
<dbReference type="PROSITE" id="PS51733">
    <property type="entry name" value="BPL_LPL_CATALYTIC"/>
    <property type="match status" value="1"/>
</dbReference>
<dbReference type="PANTHER" id="PTHR12835">
    <property type="entry name" value="BIOTIN PROTEIN LIGASE"/>
    <property type="match status" value="1"/>
</dbReference>
<dbReference type="InterPro" id="IPR003142">
    <property type="entry name" value="BPL_C"/>
</dbReference>
<reference evidence="4" key="1">
    <citation type="submission" date="2019-08" db="EMBL/GenBank/DDBJ databases">
        <title>The improved chromosome-level genome for the pearl oyster Pinctada fucata martensii using PacBio sequencing and Hi-C.</title>
        <authorList>
            <person name="Zheng Z."/>
        </authorList>
    </citation>
    <scope>NUCLEOTIDE SEQUENCE</scope>
    <source>
        <strain evidence="4">ZZ-2019</strain>
        <tissue evidence="4">Adductor muscle</tissue>
    </source>
</reference>
<dbReference type="InterPro" id="IPR004408">
    <property type="entry name" value="Biotin_CoA_COase_ligase"/>
</dbReference>
<evidence type="ECO:0000313" key="4">
    <source>
        <dbReference type="EMBL" id="KAK3095445.1"/>
    </source>
</evidence>
<dbReference type="Pfam" id="PF02237">
    <property type="entry name" value="BPL_C"/>
    <property type="match status" value="1"/>
</dbReference>
<evidence type="ECO:0000256" key="1">
    <source>
        <dbReference type="ARBA" id="ARBA00009934"/>
    </source>
</evidence>
<dbReference type="GO" id="GO:0004077">
    <property type="term" value="F:biotin--[biotin carboxyl-carrier protein] ligase activity"/>
    <property type="evidence" value="ECO:0007669"/>
    <property type="project" value="InterPro"/>
</dbReference>
<dbReference type="EMBL" id="VSWD01000008">
    <property type="protein sequence ID" value="KAK3095445.1"/>
    <property type="molecule type" value="Genomic_DNA"/>
</dbReference>
<dbReference type="CDD" id="cd16442">
    <property type="entry name" value="BPL"/>
    <property type="match status" value="1"/>
</dbReference>
<comment type="caution">
    <text evidence="4">The sequence shown here is derived from an EMBL/GenBank/DDBJ whole genome shotgun (WGS) entry which is preliminary data.</text>
</comment>
<sequence>MKDTFSVPQSKQIHILNKGTPIAWKSGPPFGIILNCTPESLMELCVAFVDGVLTMDEDLMVHRISYIETEGTAASLTSQIHDPCVMSDERQDVQTEHTSEWSNESLADSASILNVDMQGLPDPDVESVDMDNEPEDTFDLVDTGSGEAPCDIQYSPRASDKMQNLTKSEMKPPNVLIYCGMKDAKRKFENLKSLLEECLNCDRYVIYHLPHEQIHNTPWAENTELLLISAENLYDKSDEVFCQYYENKGKIISFGSNMDSMFVPRREVRRKKGVAIVNYDSFVSAKLLCGRYVYESSKSSKETSSMAHLAFDDQDQVVMLKLTKLGKTVTDKGDTVATPRGMAILSQVLLDQDPTDVATSSDVFNELKSSNTQRLDILRHLLEHLQMDCTKVSVPAFTPCHLLTREETLKKVFYNSFSSRLKDNILKSVSVSLSFVHGNTADVPRPSPSLLPVLLQSDSVYRQYFDEGTYWHNLKSRTLGNVIMYTDVLPTTMSLFDGLQFSIPKSVGLIAIAGRQTQGKGRGGNVWLSPPGCAMFSLHVNFDVDSNLGRTASFLQHITSLAVVEGVRSMPGYEEIDLRLKWPNDLYYSDKMKFGGVIVKSTIMDKQCHAIIGCGFNVSNSNPTICINDLIRRHNKENVDTLPEVTKEQLIARTVTVMEELIDEFQREGHEKFCSAYYKRWLHSGSKVRLESEGNIEVTIQGLDTYGYLLVSKSDGTMVSVQPDGNSFDIMRNLITLKANP</sequence>
<dbReference type="PANTHER" id="PTHR12835:SF5">
    <property type="entry name" value="BIOTIN--PROTEIN LIGASE"/>
    <property type="match status" value="1"/>
</dbReference>
<comment type="similarity">
    <text evidence="1">Belongs to the biotin--protein ligase family.</text>
</comment>
<dbReference type="Pfam" id="PF03099">
    <property type="entry name" value="BPL_LplA_LipB"/>
    <property type="match status" value="1"/>
</dbReference>
<protein>
    <recommendedName>
        <fullName evidence="3">BPL/LPL catalytic domain-containing protein</fullName>
    </recommendedName>
</protein>
<gene>
    <name evidence="4" type="ORF">FSP39_014782</name>
</gene>
<dbReference type="Proteomes" id="UP001186944">
    <property type="component" value="Unassembled WGS sequence"/>
</dbReference>
<evidence type="ECO:0000259" key="3">
    <source>
        <dbReference type="PROSITE" id="PS51733"/>
    </source>
</evidence>
<keyword evidence="2" id="KW-0436">Ligase</keyword>
<evidence type="ECO:0000256" key="2">
    <source>
        <dbReference type="ARBA" id="ARBA00022598"/>
    </source>
</evidence>
<accession>A0AA89BTP1</accession>